<comment type="function">
    <text evidence="7">Anion-transporting ATPase. Catalyzes the extrusion of arsenite.</text>
</comment>
<dbReference type="GO" id="GO:0005524">
    <property type="term" value="F:ATP binding"/>
    <property type="evidence" value="ECO:0007669"/>
    <property type="project" value="UniProtKB-KW"/>
</dbReference>
<evidence type="ECO:0000256" key="8">
    <source>
        <dbReference type="ARBA" id="ARBA00066752"/>
    </source>
</evidence>
<keyword evidence="3" id="KW-0067">ATP-binding</keyword>
<dbReference type="EMBL" id="LN890655">
    <property type="protein sequence ID" value="CUS02302.2"/>
    <property type="molecule type" value="Genomic_DNA"/>
</dbReference>
<dbReference type="CDD" id="cd02035">
    <property type="entry name" value="ArsA"/>
    <property type="match status" value="1"/>
</dbReference>
<dbReference type="FunFam" id="3.40.50.300:FF:001801">
    <property type="entry name" value="Putative arsenical pump-driving ATPase"/>
    <property type="match status" value="1"/>
</dbReference>
<dbReference type="GO" id="GO:0016887">
    <property type="term" value="F:ATP hydrolysis activity"/>
    <property type="evidence" value="ECO:0007669"/>
    <property type="project" value="InterPro"/>
</dbReference>
<feature type="domain" description="ArsA/GET3 Anion-transporting ATPase-like" evidence="9">
    <location>
        <begin position="1"/>
        <end position="298"/>
    </location>
</feature>
<evidence type="ECO:0000259" key="10">
    <source>
        <dbReference type="Pfam" id="PF17886"/>
    </source>
</evidence>
<protein>
    <recommendedName>
        <fullName evidence="8">arsenite-transporting ATPase</fullName>
        <ecNumber evidence="8">7.3.2.7</ecNumber>
    </recommendedName>
</protein>
<dbReference type="Gene3D" id="2.60.40.790">
    <property type="match status" value="1"/>
</dbReference>
<dbReference type="AlphaFoldDB" id="A0A160SZ56"/>
<dbReference type="InterPro" id="IPR027417">
    <property type="entry name" value="P-loop_NTPase"/>
</dbReference>
<keyword evidence="4" id="KW-0059">Arsenical resistance</keyword>
<keyword evidence="12" id="KW-1185">Reference proteome</keyword>
<organism evidence="11 12">
    <name type="scientific">Candidatus Promineifilum breve</name>
    <dbReference type="NCBI Taxonomy" id="1806508"/>
    <lineage>
        <taxon>Bacteria</taxon>
        <taxon>Bacillati</taxon>
        <taxon>Chloroflexota</taxon>
        <taxon>Ardenticatenia</taxon>
        <taxon>Candidatus Promineifilales</taxon>
        <taxon>Candidatus Promineifilaceae</taxon>
        <taxon>Candidatus Promineifilum</taxon>
    </lineage>
</organism>
<proteinExistence type="inferred from homology"/>
<dbReference type="SUPFAM" id="SSF52540">
    <property type="entry name" value="P-loop containing nucleoside triphosphate hydrolases"/>
    <property type="match status" value="1"/>
</dbReference>
<dbReference type="PANTHER" id="PTHR10803:SF3">
    <property type="entry name" value="ATPASE GET3"/>
    <property type="match status" value="1"/>
</dbReference>
<dbReference type="EC" id="7.3.2.7" evidence="8"/>
<dbReference type="RefSeq" id="WP_095044784.1">
    <property type="nucleotide sequence ID" value="NZ_LN890655.1"/>
</dbReference>
<dbReference type="OrthoDB" id="9780677at2"/>
<evidence type="ECO:0000256" key="7">
    <source>
        <dbReference type="ARBA" id="ARBA00059736"/>
    </source>
</evidence>
<dbReference type="PANTHER" id="PTHR10803">
    <property type="entry name" value="ARSENICAL PUMP-DRIVING ATPASE ARSENITE-TRANSLOCATING ATPASE"/>
    <property type="match status" value="1"/>
</dbReference>
<evidence type="ECO:0000256" key="3">
    <source>
        <dbReference type="ARBA" id="ARBA00022840"/>
    </source>
</evidence>
<keyword evidence="2" id="KW-0547">Nucleotide-binding</keyword>
<dbReference type="InterPro" id="IPR025723">
    <property type="entry name" value="ArsA/GET3_ATPase-like"/>
</dbReference>
<accession>A0A160SZ56</accession>
<dbReference type="Gene3D" id="3.40.50.300">
    <property type="entry name" value="P-loop containing nucleotide triphosphate hydrolases"/>
    <property type="match status" value="1"/>
</dbReference>
<evidence type="ECO:0000256" key="2">
    <source>
        <dbReference type="ARBA" id="ARBA00022741"/>
    </source>
</evidence>
<sequence length="398" mass="43915">MRIILYLGKGGVGKTTVAAATALRSAELGYKTLVASTDIAHSLADSFDIPLSATPKQLSENLWAQEISVVADIQNYWGTLQSFVSNMISGPGINNVVADELSSFPGMDEIVSLLHINKQAKEKSFDRVIIDAAPTGETIRLLTMPDTFRWYAGHVSKLESALVVRALRPFAGKLLQGPSEVLEAINNLDAATADLRVTLSDPSVSSYRVVLQPEKMVMREAERAISYLGLFNYPVDSVIINRILPESAAETGEFYRERRAIQAKYLEMIENNFRPLPLWYAPYYSHEVVGLEALEQLALDCFGEADPGEIFYRGIVQEVIDSGNGSYLLRLPIPFIGRDDVRLRKRGDELFITIGNFKREMILPAVLAKRRAGGGRLRDGMLEISFLPGEGEAEAESG</sequence>
<evidence type="ECO:0000256" key="1">
    <source>
        <dbReference type="ARBA" id="ARBA00011040"/>
    </source>
</evidence>
<dbReference type="InterPro" id="IPR016300">
    <property type="entry name" value="ATPase_ArsA/GET3"/>
</dbReference>
<reference evidence="11" key="1">
    <citation type="submission" date="2016-01" db="EMBL/GenBank/DDBJ databases">
        <authorList>
            <person name="Mcilroy J.S."/>
            <person name="Karst M S."/>
            <person name="Albertsen M."/>
        </authorList>
    </citation>
    <scope>NUCLEOTIDE SEQUENCE</scope>
    <source>
        <strain evidence="11">Cfx-K</strain>
    </source>
</reference>
<dbReference type="Proteomes" id="UP000215027">
    <property type="component" value="Chromosome I"/>
</dbReference>
<keyword evidence="11" id="KW-0378">Hydrolase</keyword>
<evidence type="ECO:0000256" key="6">
    <source>
        <dbReference type="ARBA" id="ARBA00052296"/>
    </source>
</evidence>
<evidence type="ECO:0000313" key="11">
    <source>
        <dbReference type="EMBL" id="CUS02302.2"/>
    </source>
</evidence>
<dbReference type="InterPro" id="IPR008978">
    <property type="entry name" value="HSP20-like_chaperone"/>
</dbReference>
<evidence type="ECO:0000313" key="12">
    <source>
        <dbReference type="Proteomes" id="UP000215027"/>
    </source>
</evidence>
<dbReference type="Pfam" id="PF17886">
    <property type="entry name" value="ArsA_HSP20"/>
    <property type="match status" value="1"/>
</dbReference>
<feature type="domain" description="ArsA HSP20-like" evidence="10">
    <location>
        <begin position="324"/>
        <end position="386"/>
    </location>
</feature>
<dbReference type="GO" id="GO:0015446">
    <property type="term" value="F:ATPase-coupled arsenite transmembrane transporter activity"/>
    <property type="evidence" value="ECO:0007669"/>
    <property type="project" value="UniProtKB-EC"/>
</dbReference>
<gene>
    <name evidence="11" type="ORF">CFX0092_A0421</name>
</gene>
<dbReference type="KEGG" id="pbf:CFX0092_A0421"/>
<dbReference type="NCBIfam" id="TIGR00345">
    <property type="entry name" value="GET3_arsA_TRC40"/>
    <property type="match status" value="1"/>
</dbReference>
<comment type="similarity">
    <text evidence="1">Belongs to the arsA ATPase family.</text>
</comment>
<evidence type="ECO:0000256" key="5">
    <source>
        <dbReference type="ARBA" id="ARBA00022967"/>
    </source>
</evidence>
<dbReference type="InterPro" id="IPR040612">
    <property type="entry name" value="ArsA_HSP20-like"/>
</dbReference>
<evidence type="ECO:0000259" key="9">
    <source>
        <dbReference type="Pfam" id="PF02374"/>
    </source>
</evidence>
<comment type="catalytic activity">
    <reaction evidence="6">
        <text>arsenite(in) + ATP + H2O = arsenite(out) + ADP + phosphate + H(+)</text>
        <dbReference type="Rhea" id="RHEA:11348"/>
        <dbReference type="ChEBI" id="CHEBI:15377"/>
        <dbReference type="ChEBI" id="CHEBI:15378"/>
        <dbReference type="ChEBI" id="CHEBI:29242"/>
        <dbReference type="ChEBI" id="CHEBI:30616"/>
        <dbReference type="ChEBI" id="CHEBI:43474"/>
        <dbReference type="ChEBI" id="CHEBI:456216"/>
        <dbReference type="EC" id="7.3.2.7"/>
    </reaction>
</comment>
<dbReference type="Pfam" id="PF02374">
    <property type="entry name" value="ArsA_ATPase"/>
    <property type="match status" value="1"/>
</dbReference>
<keyword evidence="5" id="KW-1278">Translocase</keyword>
<evidence type="ECO:0000256" key="4">
    <source>
        <dbReference type="ARBA" id="ARBA00022849"/>
    </source>
</evidence>
<name>A0A160SZ56_9CHLR</name>